<keyword evidence="6" id="KW-0732">Signal</keyword>
<dbReference type="GO" id="GO:0003677">
    <property type="term" value="F:DNA binding"/>
    <property type="evidence" value="ECO:0007669"/>
    <property type="project" value="InterPro"/>
</dbReference>
<feature type="signal peptide" evidence="6">
    <location>
        <begin position="1"/>
        <end position="20"/>
    </location>
</feature>
<evidence type="ECO:0000313" key="8">
    <source>
        <dbReference type="EMBL" id="KAJ6803110.1"/>
    </source>
</evidence>
<evidence type="ECO:0000256" key="2">
    <source>
        <dbReference type="ARBA" id="ARBA00022478"/>
    </source>
</evidence>
<evidence type="ECO:0000313" key="10">
    <source>
        <dbReference type="Proteomes" id="UP001140949"/>
    </source>
</evidence>
<dbReference type="InterPro" id="IPR037033">
    <property type="entry name" value="DNA-dir_RNAP_su2_hyb_sf"/>
</dbReference>
<evidence type="ECO:0000259" key="7">
    <source>
        <dbReference type="Pfam" id="PF00562"/>
    </source>
</evidence>
<name>A0AAX6EGI2_IRIPA</name>
<dbReference type="AlphaFoldDB" id="A0AAX6EGI2"/>
<dbReference type="GO" id="GO:0000428">
    <property type="term" value="C:DNA-directed RNA polymerase complex"/>
    <property type="evidence" value="ECO:0007669"/>
    <property type="project" value="UniProtKB-KW"/>
</dbReference>
<dbReference type="Gene3D" id="2.40.270.10">
    <property type="entry name" value="DNA-directed RNA polymerase, subunit 2, domain 6"/>
    <property type="match status" value="1"/>
</dbReference>
<evidence type="ECO:0000256" key="5">
    <source>
        <dbReference type="ARBA" id="ARBA00023163"/>
    </source>
</evidence>
<dbReference type="GO" id="GO:0006351">
    <property type="term" value="P:DNA-templated transcription"/>
    <property type="evidence" value="ECO:0007669"/>
    <property type="project" value="InterPro"/>
</dbReference>
<keyword evidence="3" id="KW-0808">Transferase</keyword>
<evidence type="ECO:0000313" key="9">
    <source>
        <dbReference type="EMBL" id="KAJ6819173.1"/>
    </source>
</evidence>
<dbReference type="EMBL" id="JANAVB010026512">
    <property type="protein sequence ID" value="KAJ6819173.1"/>
    <property type="molecule type" value="Genomic_DNA"/>
</dbReference>
<organism evidence="8 10">
    <name type="scientific">Iris pallida</name>
    <name type="common">Sweet iris</name>
    <dbReference type="NCBI Taxonomy" id="29817"/>
    <lineage>
        <taxon>Eukaryota</taxon>
        <taxon>Viridiplantae</taxon>
        <taxon>Streptophyta</taxon>
        <taxon>Embryophyta</taxon>
        <taxon>Tracheophyta</taxon>
        <taxon>Spermatophyta</taxon>
        <taxon>Magnoliopsida</taxon>
        <taxon>Liliopsida</taxon>
        <taxon>Asparagales</taxon>
        <taxon>Iridaceae</taxon>
        <taxon>Iridoideae</taxon>
        <taxon>Irideae</taxon>
        <taxon>Iris</taxon>
    </lineage>
</organism>
<dbReference type="GO" id="GO:0003899">
    <property type="term" value="F:DNA-directed RNA polymerase activity"/>
    <property type="evidence" value="ECO:0007669"/>
    <property type="project" value="UniProtKB-EC"/>
</dbReference>
<feature type="chain" id="PRO_5044718658" description="DNA-directed RNA polymerase" evidence="6">
    <location>
        <begin position="21"/>
        <end position="135"/>
    </location>
</feature>
<dbReference type="InterPro" id="IPR007120">
    <property type="entry name" value="DNA-dir_RNAP_su2_dom"/>
</dbReference>
<dbReference type="SUPFAM" id="SSF64484">
    <property type="entry name" value="beta and beta-prime subunits of DNA dependent RNA-polymerase"/>
    <property type="match status" value="1"/>
</dbReference>
<dbReference type="EMBL" id="JANAVB010036618">
    <property type="protein sequence ID" value="KAJ6803110.1"/>
    <property type="molecule type" value="Genomic_DNA"/>
</dbReference>
<keyword evidence="4" id="KW-0548">Nucleotidyltransferase</keyword>
<feature type="domain" description="DNA-directed RNA polymerase subunit 2 hybrid-binding" evidence="7">
    <location>
        <begin position="14"/>
        <end position="85"/>
    </location>
</feature>
<gene>
    <name evidence="8" type="ORF">M6B38_109040</name>
    <name evidence="9" type="ORF">M6B38_403805</name>
</gene>
<evidence type="ECO:0000256" key="3">
    <source>
        <dbReference type="ARBA" id="ARBA00022679"/>
    </source>
</evidence>
<keyword evidence="10" id="KW-1185">Reference proteome</keyword>
<dbReference type="Pfam" id="PF00562">
    <property type="entry name" value="RNA_pol_Rpb2_6"/>
    <property type="match status" value="1"/>
</dbReference>
<evidence type="ECO:0000256" key="1">
    <source>
        <dbReference type="ARBA" id="ARBA00012418"/>
    </source>
</evidence>
<keyword evidence="2 8" id="KW-0240">DNA-directed RNA polymerase</keyword>
<protein>
    <recommendedName>
        <fullName evidence="1">DNA-directed RNA polymerase</fullName>
        <ecNumber evidence="1">2.7.7.6</ecNumber>
    </recommendedName>
</protein>
<evidence type="ECO:0000256" key="6">
    <source>
        <dbReference type="SAM" id="SignalP"/>
    </source>
</evidence>
<accession>A0AAX6EGI2</accession>
<evidence type="ECO:0000256" key="4">
    <source>
        <dbReference type="ARBA" id="ARBA00022695"/>
    </source>
</evidence>
<comment type="caution">
    <text evidence="8">The sequence shown here is derived from an EMBL/GenBank/DDBJ whole genome shotgun (WGS) entry which is preliminary data.</text>
</comment>
<reference evidence="8" key="1">
    <citation type="journal article" date="2023" name="GigaByte">
        <title>Genome assembly of the bearded iris, Iris pallida Lam.</title>
        <authorList>
            <person name="Bruccoleri R.E."/>
            <person name="Oakeley E.J."/>
            <person name="Faust A.M.E."/>
            <person name="Altorfer M."/>
            <person name="Dessus-Babus S."/>
            <person name="Burckhardt D."/>
            <person name="Oertli M."/>
            <person name="Naumann U."/>
            <person name="Petersen F."/>
            <person name="Wong J."/>
        </authorList>
    </citation>
    <scope>NUCLEOTIDE SEQUENCE</scope>
    <source>
        <strain evidence="8">GSM-AAB239-AS_SAM_17_03QT</strain>
    </source>
</reference>
<dbReference type="EC" id="2.7.7.6" evidence="1"/>
<dbReference type="Proteomes" id="UP001140949">
    <property type="component" value="Unassembled WGS sequence"/>
</dbReference>
<sequence>MHFQLVKLLVVTVIVINPHAFPTRETPGHLLEAAVGKGIAYTTPFATPQASVDVIKEQMHRCIIFSTQIVKTKRWKTNLQQEVFILCSYARHMLVLSTCLEFILMCSNNMLKLSAKLKLISGILLICIYLSILHV</sequence>
<proteinExistence type="predicted"/>
<reference evidence="8" key="2">
    <citation type="submission" date="2023-04" db="EMBL/GenBank/DDBJ databases">
        <authorList>
            <person name="Bruccoleri R.E."/>
            <person name="Oakeley E.J."/>
            <person name="Faust A.-M."/>
            <person name="Dessus-Babus S."/>
            <person name="Altorfer M."/>
            <person name="Burckhardt D."/>
            <person name="Oertli M."/>
            <person name="Naumann U."/>
            <person name="Petersen F."/>
            <person name="Wong J."/>
        </authorList>
    </citation>
    <scope>NUCLEOTIDE SEQUENCE</scope>
    <source>
        <strain evidence="8">GSM-AAB239-AS_SAM_17_03QT</strain>
        <tissue evidence="8">Leaf</tissue>
    </source>
</reference>
<keyword evidence="5" id="KW-0804">Transcription</keyword>